<dbReference type="AlphaFoldDB" id="A0A6N7J047"/>
<dbReference type="GO" id="GO:0071897">
    <property type="term" value="P:DNA biosynthetic process"/>
    <property type="evidence" value="ECO:0007669"/>
    <property type="project" value="UniProtKB-KW"/>
</dbReference>
<evidence type="ECO:0000256" key="3">
    <source>
        <dbReference type="ARBA" id="ARBA00022634"/>
    </source>
</evidence>
<dbReference type="InterPro" id="IPR024434">
    <property type="entry name" value="TSCPD_dom"/>
</dbReference>
<organism evidence="7 8">
    <name type="scientific">Candidatus Weimeria bifida</name>
    <dbReference type="NCBI Taxonomy" id="2599074"/>
    <lineage>
        <taxon>Bacteria</taxon>
        <taxon>Bacillati</taxon>
        <taxon>Bacillota</taxon>
        <taxon>Clostridia</taxon>
        <taxon>Lachnospirales</taxon>
        <taxon>Lachnospiraceae</taxon>
        <taxon>Candidatus Weimeria</taxon>
    </lineage>
</organism>
<comment type="catalytic activity">
    <reaction evidence="5">
        <text>a 2'-deoxyribonucleoside 5'-diphosphate + [thioredoxin]-disulfide + H2O = a ribonucleoside 5'-diphosphate + [thioredoxin]-dithiol</text>
        <dbReference type="Rhea" id="RHEA:23252"/>
        <dbReference type="Rhea" id="RHEA-COMP:10698"/>
        <dbReference type="Rhea" id="RHEA-COMP:10700"/>
        <dbReference type="ChEBI" id="CHEBI:15377"/>
        <dbReference type="ChEBI" id="CHEBI:29950"/>
        <dbReference type="ChEBI" id="CHEBI:50058"/>
        <dbReference type="ChEBI" id="CHEBI:57930"/>
        <dbReference type="ChEBI" id="CHEBI:73316"/>
        <dbReference type="EC" id="1.17.4.1"/>
    </reaction>
</comment>
<dbReference type="GO" id="GO:0004748">
    <property type="term" value="F:ribonucleoside-diphosphate reductase activity, thioredoxin disulfide as acceptor"/>
    <property type="evidence" value="ECO:0007669"/>
    <property type="project" value="UniProtKB-EC"/>
</dbReference>
<comment type="similarity">
    <text evidence="1">Belongs to the ribonucleoside diphosphate reductase class-2 family.</text>
</comment>
<keyword evidence="8" id="KW-1185">Reference proteome</keyword>
<protein>
    <recommendedName>
        <fullName evidence="2">ribonucleoside-diphosphate reductase</fullName>
        <ecNumber evidence="2">1.17.4.1</ecNumber>
    </recommendedName>
</protein>
<evidence type="ECO:0000259" key="6">
    <source>
        <dbReference type="Pfam" id="PF12637"/>
    </source>
</evidence>
<sequence>MKEYSFTPQGTCSSQIDFSIDDNGKLHNVVFHGGCPGNTKAVAKLLEGYDAKAAVDLLKGNPCGTRGTSCADQLARGVEKALGQ</sequence>
<proteinExistence type="inferred from homology"/>
<dbReference type="GO" id="GO:0000166">
    <property type="term" value="F:nucleotide binding"/>
    <property type="evidence" value="ECO:0007669"/>
    <property type="project" value="UniProtKB-KW"/>
</dbReference>
<evidence type="ECO:0000256" key="2">
    <source>
        <dbReference type="ARBA" id="ARBA00012274"/>
    </source>
</evidence>
<keyword evidence="4" id="KW-0547">Nucleotide-binding</keyword>
<reference evidence="7" key="1">
    <citation type="journal article" date="2020" name="Appl. Environ. Microbiol.">
        <title>Medium-Chain Fatty Acid Synthesis by 'Candidatus Weimeria bifida' gen. nov., sp. nov., and 'Candidatus Pseudoramibacter fermentans' sp. nov.</title>
        <authorList>
            <person name="Scarborough M.J."/>
            <person name="Myers K.S."/>
            <person name="Donohue T.J."/>
            <person name="Noguera D.R."/>
        </authorList>
    </citation>
    <scope>NUCLEOTIDE SEQUENCE</scope>
    <source>
        <strain evidence="7">LCO1.1</strain>
    </source>
</reference>
<comment type="caution">
    <text evidence="7">The sequence shown here is derived from an EMBL/GenBank/DDBJ whole genome shotgun (WGS) entry which is preliminary data.</text>
</comment>
<evidence type="ECO:0000256" key="5">
    <source>
        <dbReference type="ARBA" id="ARBA00047754"/>
    </source>
</evidence>
<dbReference type="InterPro" id="IPR023806">
    <property type="entry name" value="CHP03905"/>
</dbReference>
<evidence type="ECO:0000256" key="1">
    <source>
        <dbReference type="ARBA" id="ARBA00007405"/>
    </source>
</evidence>
<dbReference type="NCBIfam" id="TIGR03905">
    <property type="entry name" value="TIGR03905_4_Cys"/>
    <property type="match status" value="1"/>
</dbReference>
<dbReference type="EC" id="1.17.4.1" evidence="2"/>
<dbReference type="Pfam" id="PF12637">
    <property type="entry name" value="TSCPD"/>
    <property type="match status" value="1"/>
</dbReference>
<evidence type="ECO:0000313" key="7">
    <source>
        <dbReference type="EMBL" id="MQN00977.1"/>
    </source>
</evidence>
<keyword evidence="3" id="KW-0237">DNA synthesis</keyword>
<evidence type="ECO:0000256" key="4">
    <source>
        <dbReference type="ARBA" id="ARBA00022741"/>
    </source>
</evidence>
<evidence type="ECO:0000313" key="8">
    <source>
        <dbReference type="Proteomes" id="UP000460257"/>
    </source>
</evidence>
<name>A0A6N7J047_9FIRM</name>
<feature type="domain" description="TSCPD" evidence="6">
    <location>
        <begin position="5"/>
        <end position="81"/>
    </location>
</feature>
<accession>A0A6N7J047</accession>
<dbReference type="Proteomes" id="UP000460257">
    <property type="component" value="Unassembled WGS sequence"/>
</dbReference>
<gene>
    <name evidence="7" type="ORF">FRC54_03150</name>
</gene>
<dbReference type="EMBL" id="VOGC01000002">
    <property type="protein sequence ID" value="MQN00977.1"/>
    <property type="molecule type" value="Genomic_DNA"/>
</dbReference>